<keyword evidence="2" id="KW-1185">Reference proteome</keyword>
<dbReference type="RefSeq" id="WP_084335510.1">
    <property type="nucleotide sequence ID" value="NZ_CBKZNZ010000032.1"/>
</dbReference>
<dbReference type="Pfam" id="PF04325">
    <property type="entry name" value="DUF465"/>
    <property type="match status" value="1"/>
</dbReference>
<name>A0A1G9BAM2_9PSED</name>
<sequence length="90" mass="10131">MHVEHHPLIKDFPELREQLHSLRETDSHFAQQADEYEALDKRICRIEEGTETLDDAGLSALKQQRVLLKDELARKLKKKAGGACCGCCGG</sequence>
<accession>A0A1G9BAM2</accession>
<dbReference type="Proteomes" id="UP000198706">
    <property type="component" value="Unassembled WGS sequence"/>
</dbReference>
<dbReference type="AlphaFoldDB" id="A0A1G9BAM2"/>
<protein>
    <recommendedName>
        <fullName evidence="3">GTP-binding protein</fullName>
    </recommendedName>
</protein>
<proteinExistence type="predicted"/>
<evidence type="ECO:0000313" key="1">
    <source>
        <dbReference type="EMBL" id="SDK36489.1"/>
    </source>
</evidence>
<dbReference type="InterPro" id="IPR038444">
    <property type="entry name" value="DUF465_sf"/>
</dbReference>
<dbReference type="OrthoDB" id="1263265at2"/>
<gene>
    <name evidence="1" type="ORF">SAMN05216186_106197</name>
</gene>
<dbReference type="STRING" id="137658.SAMN05216186_106197"/>
<organism evidence="1 2">
    <name type="scientific">Pseudomonas indica</name>
    <dbReference type="NCBI Taxonomy" id="137658"/>
    <lineage>
        <taxon>Bacteria</taxon>
        <taxon>Pseudomonadati</taxon>
        <taxon>Pseudomonadota</taxon>
        <taxon>Gammaproteobacteria</taxon>
        <taxon>Pseudomonadales</taxon>
        <taxon>Pseudomonadaceae</taxon>
        <taxon>Pseudomonas</taxon>
    </lineage>
</organism>
<evidence type="ECO:0000313" key="2">
    <source>
        <dbReference type="Proteomes" id="UP000198706"/>
    </source>
</evidence>
<dbReference type="EMBL" id="FNFD01000006">
    <property type="protein sequence ID" value="SDK36489.1"/>
    <property type="molecule type" value="Genomic_DNA"/>
</dbReference>
<dbReference type="Gene3D" id="6.10.280.50">
    <property type="match status" value="1"/>
</dbReference>
<evidence type="ECO:0008006" key="3">
    <source>
        <dbReference type="Google" id="ProtNLM"/>
    </source>
</evidence>
<dbReference type="InterPro" id="IPR007420">
    <property type="entry name" value="DUF465"/>
</dbReference>
<reference evidence="1 2" key="1">
    <citation type="submission" date="2016-10" db="EMBL/GenBank/DDBJ databases">
        <authorList>
            <person name="de Groot N.N."/>
        </authorList>
    </citation>
    <scope>NUCLEOTIDE SEQUENCE [LARGE SCALE GENOMIC DNA]</scope>
    <source>
        <strain evidence="1 2">JCM 21544</strain>
    </source>
</reference>